<dbReference type="EMBL" id="GBXM01100727">
    <property type="protein sequence ID" value="JAH07850.1"/>
    <property type="molecule type" value="Transcribed_RNA"/>
</dbReference>
<reference evidence="1" key="1">
    <citation type="submission" date="2014-11" db="EMBL/GenBank/DDBJ databases">
        <authorList>
            <person name="Amaro Gonzalez C."/>
        </authorList>
    </citation>
    <scope>NUCLEOTIDE SEQUENCE</scope>
</reference>
<protein>
    <submittedName>
        <fullName evidence="1">Uncharacterized protein</fullName>
    </submittedName>
</protein>
<name>A0A0E9PUU5_ANGAN</name>
<reference evidence="1" key="2">
    <citation type="journal article" date="2015" name="Fish Shellfish Immunol.">
        <title>Early steps in the European eel (Anguilla anguilla)-Vibrio vulnificus interaction in the gills: Role of the RtxA13 toxin.</title>
        <authorList>
            <person name="Callol A."/>
            <person name="Pajuelo D."/>
            <person name="Ebbesson L."/>
            <person name="Teles M."/>
            <person name="MacKenzie S."/>
            <person name="Amaro C."/>
        </authorList>
    </citation>
    <scope>NUCLEOTIDE SEQUENCE</scope>
</reference>
<sequence>MQCVTCTVVDTCPIGISHTFKMAALSVPLSVLGADIQGRLGEMVQSDVSGAHADARGRTTC</sequence>
<proteinExistence type="predicted"/>
<accession>A0A0E9PUU5</accession>
<dbReference type="AlphaFoldDB" id="A0A0E9PUU5"/>
<organism evidence="1">
    <name type="scientific">Anguilla anguilla</name>
    <name type="common">European freshwater eel</name>
    <name type="synonym">Muraena anguilla</name>
    <dbReference type="NCBI Taxonomy" id="7936"/>
    <lineage>
        <taxon>Eukaryota</taxon>
        <taxon>Metazoa</taxon>
        <taxon>Chordata</taxon>
        <taxon>Craniata</taxon>
        <taxon>Vertebrata</taxon>
        <taxon>Euteleostomi</taxon>
        <taxon>Actinopterygii</taxon>
        <taxon>Neopterygii</taxon>
        <taxon>Teleostei</taxon>
        <taxon>Anguilliformes</taxon>
        <taxon>Anguillidae</taxon>
        <taxon>Anguilla</taxon>
    </lineage>
</organism>
<evidence type="ECO:0000313" key="1">
    <source>
        <dbReference type="EMBL" id="JAH07850.1"/>
    </source>
</evidence>